<accession>A0A379LXE5</accession>
<dbReference type="AlphaFoldDB" id="A0A379LXE5"/>
<gene>
    <name evidence="2" type="ORF">NCTC13296_00841</name>
</gene>
<evidence type="ECO:0000313" key="2">
    <source>
        <dbReference type="EMBL" id="SUE14008.1"/>
    </source>
</evidence>
<dbReference type="OrthoDB" id="9146291at2"/>
<evidence type="ECO:0000313" key="3">
    <source>
        <dbReference type="Proteomes" id="UP000254569"/>
    </source>
</evidence>
<protein>
    <submittedName>
        <fullName evidence="2">Uncharacterized protein</fullName>
    </submittedName>
</protein>
<dbReference type="Proteomes" id="UP000254569">
    <property type="component" value="Unassembled WGS sequence"/>
</dbReference>
<feature type="region of interest" description="Disordered" evidence="1">
    <location>
        <begin position="51"/>
        <end position="100"/>
    </location>
</feature>
<evidence type="ECO:0000256" key="1">
    <source>
        <dbReference type="SAM" id="MobiDB-lite"/>
    </source>
</evidence>
<sequence>MPNRPSALGPGDSIEVSGTYPAARYFSLDTYGTNFDTVDLLRDDMIVPDSGSGNPFAESAARNRRPSQQKWHATVVPGPADHARNEIRGVPEGQSTPVGF</sequence>
<proteinExistence type="predicted"/>
<organism evidence="2 3">
    <name type="scientific">Rhodococcus gordoniae</name>
    <dbReference type="NCBI Taxonomy" id="223392"/>
    <lineage>
        <taxon>Bacteria</taxon>
        <taxon>Bacillati</taxon>
        <taxon>Actinomycetota</taxon>
        <taxon>Actinomycetes</taxon>
        <taxon>Mycobacteriales</taxon>
        <taxon>Nocardiaceae</taxon>
        <taxon>Rhodococcus</taxon>
    </lineage>
</organism>
<name>A0A379LXE5_9NOCA</name>
<reference evidence="2 3" key="1">
    <citation type="submission" date="2018-06" db="EMBL/GenBank/DDBJ databases">
        <authorList>
            <consortium name="Pathogen Informatics"/>
            <person name="Doyle S."/>
        </authorList>
    </citation>
    <scope>NUCLEOTIDE SEQUENCE [LARGE SCALE GENOMIC DNA]</scope>
    <source>
        <strain evidence="2 3">NCTC13296</strain>
    </source>
</reference>
<dbReference type="RefSeq" id="WP_129976794.1">
    <property type="nucleotide sequence ID" value="NZ_LPZN01000071.1"/>
</dbReference>
<keyword evidence="3" id="KW-1185">Reference proteome</keyword>
<dbReference type="EMBL" id="UGVI01000001">
    <property type="protein sequence ID" value="SUE14008.1"/>
    <property type="molecule type" value="Genomic_DNA"/>
</dbReference>